<dbReference type="InterPro" id="IPR016840">
    <property type="entry name" value="Glyco_hydro_43_endo_a_Ara-ase"/>
</dbReference>
<evidence type="ECO:0000256" key="2">
    <source>
        <dbReference type="ARBA" id="ARBA00004834"/>
    </source>
</evidence>
<dbReference type="STRING" id="1314781.A0A165LUN1"/>
<gene>
    <name evidence="11" type="ORF">EXIGLDRAFT_669518</name>
</gene>
<evidence type="ECO:0000256" key="8">
    <source>
        <dbReference type="PIRSR" id="PIRSR606710-1"/>
    </source>
</evidence>
<dbReference type="AlphaFoldDB" id="A0A165LUN1"/>
<name>A0A165LUN1_EXIGL</name>
<keyword evidence="6 7" id="KW-0326">Glycosidase</keyword>
<feature type="chain" id="PRO_5007861952" description="Arabinan endo-1,5-alpha-L-arabinosidase" evidence="10">
    <location>
        <begin position="21"/>
        <end position="328"/>
    </location>
</feature>
<evidence type="ECO:0000256" key="3">
    <source>
        <dbReference type="ARBA" id="ARBA00009865"/>
    </source>
</evidence>
<accession>A0A165LUN1</accession>
<evidence type="ECO:0000256" key="9">
    <source>
        <dbReference type="PIRSR" id="PIRSR606710-2"/>
    </source>
</evidence>
<evidence type="ECO:0000313" key="11">
    <source>
        <dbReference type="EMBL" id="KZV98347.1"/>
    </source>
</evidence>
<dbReference type="InParanoid" id="A0A165LUN1"/>
<dbReference type="EC" id="3.2.1.99" evidence="4 7"/>
<dbReference type="OrthoDB" id="195678at2759"/>
<comment type="catalytic activity">
    <reaction evidence="1 7">
        <text>Endohydrolysis of (1-&gt;5)-alpha-arabinofuranosidic linkages in (1-&gt;5)-arabinans.</text>
        <dbReference type="EC" id="3.2.1.99"/>
    </reaction>
</comment>
<dbReference type="InterPro" id="IPR050727">
    <property type="entry name" value="GH43_arabinanases"/>
</dbReference>
<organism evidence="11 12">
    <name type="scientific">Exidia glandulosa HHB12029</name>
    <dbReference type="NCBI Taxonomy" id="1314781"/>
    <lineage>
        <taxon>Eukaryota</taxon>
        <taxon>Fungi</taxon>
        <taxon>Dikarya</taxon>
        <taxon>Basidiomycota</taxon>
        <taxon>Agaricomycotina</taxon>
        <taxon>Agaricomycetes</taxon>
        <taxon>Auriculariales</taxon>
        <taxon>Exidiaceae</taxon>
        <taxon>Exidia</taxon>
    </lineage>
</organism>
<keyword evidence="12" id="KW-1185">Reference proteome</keyword>
<dbReference type="GO" id="GO:0031222">
    <property type="term" value="P:arabinan catabolic process"/>
    <property type="evidence" value="ECO:0007669"/>
    <property type="project" value="UniProtKB-UniPathway"/>
</dbReference>
<dbReference type="InterPro" id="IPR023296">
    <property type="entry name" value="Glyco_hydro_beta-prop_sf"/>
</dbReference>
<feature type="site" description="Important for catalytic activity, responsible for pKa modulation of the active site Glu and correct orientation of both the proton donor and substrate" evidence="9">
    <location>
        <position position="149"/>
    </location>
</feature>
<evidence type="ECO:0000256" key="6">
    <source>
        <dbReference type="ARBA" id="ARBA00023295"/>
    </source>
</evidence>
<dbReference type="Gene3D" id="2.115.10.20">
    <property type="entry name" value="Glycosyl hydrolase domain, family 43"/>
    <property type="match status" value="1"/>
</dbReference>
<feature type="active site" description="Proton donor" evidence="8">
    <location>
        <position position="199"/>
    </location>
</feature>
<sequence length="328" mass="35118">MTKFATLAAFALSALLSVHATPNPLSGSDTIQVRDPAIWYNGNTRKYYVFSTDDKIKIFTSSFLTGPWTRAGSVLPNCSSIQLDGRCVLWAPDVNFINGSYALYYSVSTIGSQNSAIGVATSPSMEPGTWTDQGKVIGSAPGDVYNAIDPNIIDNNGLKLTFGSYWNGMYQIGLWPDVKTQASALPGTHMAGANGRSAEGGFIFKPPSSQYYFFFFSDGITPLQGSTTRPAAGAEYKVRVGRGDNAMGPFVGGAGNPLYLDLNPPTGNIILSSHDNVYAPGGQSVFHDPVSGRDIIVYHYVKNNEVGGPSYLGINYLDFSSGWPVLVN</sequence>
<dbReference type="Proteomes" id="UP000077266">
    <property type="component" value="Unassembled WGS sequence"/>
</dbReference>
<dbReference type="SUPFAM" id="SSF75005">
    <property type="entry name" value="Arabinanase/levansucrase/invertase"/>
    <property type="match status" value="1"/>
</dbReference>
<feature type="signal peptide" evidence="10">
    <location>
        <begin position="1"/>
        <end position="20"/>
    </location>
</feature>
<dbReference type="PANTHER" id="PTHR43301:SF3">
    <property type="entry name" value="ARABINAN ENDO-1,5-ALPHA-L-ARABINOSIDASE A-RELATED"/>
    <property type="match status" value="1"/>
</dbReference>
<dbReference type="PANTHER" id="PTHR43301">
    <property type="entry name" value="ARABINAN ENDO-1,5-ALPHA-L-ARABINOSIDASE"/>
    <property type="match status" value="1"/>
</dbReference>
<protein>
    <recommendedName>
        <fullName evidence="4 7">Arabinan endo-1,5-alpha-L-arabinosidase</fullName>
        <ecNumber evidence="4 7">3.2.1.99</ecNumber>
    </recommendedName>
</protein>
<dbReference type="EMBL" id="KV425920">
    <property type="protein sequence ID" value="KZV98347.1"/>
    <property type="molecule type" value="Genomic_DNA"/>
</dbReference>
<comment type="similarity">
    <text evidence="3 7">Belongs to the glycosyl hydrolase 43 family.</text>
</comment>
<comment type="pathway">
    <text evidence="2 7">Glycan metabolism; L-arabinan degradation.</text>
</comment>
<dbReference type="Pfam" id="PF04616">
    <property type="entry name" value="Glyco_hydro_43"/>
    <property type="match status" value="1"/>
</dbReference>
<dbReference type="CDD" id="cd18831">
    <property type="entry name" value="GH43_AnAbnA-like"/>
    <property type="match status" value="1"/>
</dbReference>
<evidence type="ECO:0000256" key="4">
    <source>
        <dbReference type="ARBA" id="ARBA00012586"/>
    </source>
</evidence>
<dbReference type="UniPathway" id="UPA00667"/>
<evidence type="ECO:0000313" key="12">
    <source>
        <dbReference type="Proteomes" id="UP000077266"/>
    </source>
</evidence>
<evidence type="ECO:0000256" key="1">
    <source>
        <dbReference type="ARBA" id="ARBA00000375"/>
    </source>
</evidence>
<keyword evidence="5 7" id="KW-0378">Hydrolase</keyword>
<dbReference type="PIRSF" id="PIRSF026534">
    <property type="entry name" value="Endo_alpha-L-arabinosidase"/>
    <property type="match status" value="1"/>
</dbReference>
<proteinExistence type="inferred from homology"/>
<dbReference type="InterPro" id="IPR006710">
    <property type="entry name" value="Glyco_hydro_43"/>
</dbReference>
<reference evidence="11 12" key="1">
    <citation type="journal article" date="2016" name="Mol. Biol. Evol.">
        <title>Comparative Genomics of Early-Diverging Mushroom-Forming Fungi Provides Insights into the Origins of Lignocellulose Decay Capabilities.</title>
        <authorList>
            <person name="Nagy L.G."/>
            <person name="Riley R."/>
            <person name="Tritt A."/>
            <person name="Adam C."/>
            <person name="Daum C."/>
            <person name="Floudas D."/>
            <person name="Sun H."/>
            <person name="Yadav J.S."/>
            <person name="Pangilinan J."/>
            <person name="Larsson K.H."/>
            <person name="Matsuura K."/>
            <person name="Barry K."/>
            <person name="Labutti K."/>
            <person name="Kuo R."/>
            <person name="Ohm R.A."/>
            <person name="Bhattacharya S.S."/>
            <person name="Shirouzu T."/>
            <person name="Yoshinaga Y."/>
            <person name="Martin F.M."/>
            <person name="Grigoriev I.V."/>
            <person name="Hibbett D.S."/>
        </authorList>
    </citation>
    <scope>NUCLEOTIDE SEQUENCE [LARGE SCALE GENOMIC DNA]</scope>
    <source>
        <strain evidence="11 12">HHB12029</strain>
    </source>
</reference>
<evidence type="ECO:0000256" key="5">
    <source>
        <dbReference type="ARBA" id="ARBA00022801"/>
    </source>
</evidence>
<dbReference type="GO" id="GO:0046558">
    <property type="term" value="F:arabinan endo-1,5-alpha-L-arabinosidase activity"/>
    <property type="evidence" value="ECO:0007669"/>
    <property type="project" value="UniProtKB-EC"/>
</dbReference>
<feature type="active site" description="Proton acceptor" evidence="8">
    <location>
        <position position="35"/>
    </location>
</feature>
<keyword evidence="10" id="KW-0732">Signal</keyword>
<evidence type="ECO:0000256" key="7">
    <source>
        <dbReference type="PIRNR" id="PIRNR026534"/>
    </source>
</evidence>
<evidence type="ECO:0000256" key="10">
    <source>
        <dbReference type="SAM" id="SignalP"/>
    </source>
</evidence>